<accession>A0A174DVQ8</accession>
<name>A0A174DVQ8_9FIRM</name>
<gene>
    <name evidence="1" type="ORF">ERS852476_02440</name>
</gene>
<dbReference type="EMBL" id="CYZP01000021">
    <property type="protein sequence ID" value="CUO29672.1"/>
    <property type="molecule type" value="Genomic_DNA"/>
</dbReference>
<organism evidence="1 2">
    <name type="scientific">Blautia obeum</name>
    <dbReference type="NCBI Taxonomy" id="40520"/>
    <lineage>
        <taxon>Bacteria</taxon>
        <taxon>Bacillati</taxon>
        <taxon>Bacillota</taxon>
        <taxon>Clostridia</taxon>
        <taxon>Lachnospirales</taxon>
        <taxon>Lachnospiraceae</taxon>
        <taxon>Blautia</taxon>
    </lineage>
</organism>
<proteinExistence type="predicted"/>
<evidence type="ECO:0000313" key="2">
    <source>
        <dbReference type="Proteomes" id="UP000095645"/>
    </source>
</evidence>
<protein>
    <submittedName>
        <fullName evidence="1">Uncharacterized protein</fullName>
    </submittedName>
</protein>
<reference evidence="1 2" key="1">
    <citation type="submission" date="2015-09" db="EMBL/GenBank/DDBJ databases">
        <authorList>
            <consortium name="Pathogen Informatics"/>
        </authorList>
    </citation>
    <scope>NUCLEOTIDE SEQUENCE [LARGE SCALE GENOMIC DNA]</scope>
    <source>
        <strain evidence="1 2">2789STDY5834861</strain>
    </source>
</reference>
<dbReference type="Proteomes" id="UP000095645">
    <property type="component" value="Unassembled WGS sequence"/>
</dbReference>
<evidence type="ECO:0000313" key="1">
    <source>
        <dbReference type="EMBL" id="CUO29672.1"/>
    </source>
</evidence>
<dbReference type="AlphaFoldDB" id="A0A174DVQ8"/>
<sequence>MSDNKNVNQDKGLQGNEKIEQAIAALQQEATQEMLAHTLTVIRRRMRENGQFILSVEPPTGDNQLRIGTVKTGDGKVWWAAFTSFEEELKGGGSVQSTFLTDIDQLFHSALQVNEIEGIILNPWNRTIMLDKNLINIILGNI</sequence>
<dbReference type="RefSeq" id="WP_019163046.1">
    <property type="nucleotide sequence ID" value="NZ_CYZP01000021.1"/>
</dbReference>